<dbReference type="PANTHER" id="PTHR33143">
    <property type="entry name" value="F16F4.1 PROTEIN-RELATED"/>
    <property type="match status" value="1"/>
</dbReference>
<sequence length="244" mass="26836">MSPSQFHAKKEITSTNNNINGLLPPPLKISKESHLIKKSSSSPPSSSSSSSSSTSSSSLVNNAMTQAMPVSSYKQPPPQQRHPVIIYTHSPKVIHTHPKDFMQLVQKLTGLSRSEEDGGHPPPQQPPKQESGVGIAMVVGDKECERKNVAIIRNEDEISSVITEENNCSSSMSENQVNSCFMAVENPILEHPLNPYMKNLSMLTSEFVCSNKSLLNYSDSLFFSHNMRTSIPSSLEGVKEIREQ</sequence>
<feature type="region of interest" description="Disordered" evidence="1">
    <location>
        <begin position="112"/>
        <end position="132"/>
    </location>
</feature>
<evidence type="ECO:0000256" key="1">
    <source>
        <dbReference type="SAM" id="MobiDB-lite"/>
    </source>
</evidence>
<feature type="domain" description="VQ" evidence="2">
    <location>
        <begin position="88"/>
        <end position="112"/>
    </location>
</feature>
<dbReference type="EMBL" id="CM003605">
    <property type="protein sequence ID" value="KYP69705.1"/>
    <property type="molecule type" value="Genomic_DNA"/>
</dbReference>
<dbReference type="InterPro" id="IPR039607">
    <property type="entry name" value="VQ_8/17/18/20/21/25"/>
</dbReference>
<evidence type="ECO:0000313" key="3">
    <source>
        <dbReference type="EMBL" id="KYP69705.1"/>
    </source>
</evidence>
<protein>
    <recommendedName>
        <fullName evidence="2">VQ domain-containing protein</fullName>
    </recommendedName>
</protein>
<proteinExistence type="predicted"/>
<dbReference type="OrthoDB" id="1107767at2759"/>
<dbReference type="OMA" id="NSCFMAG"/>
<dbReference type="GO" id="GO:0005634">
    <property type="term" value="C:nucleus"/>
    <property type="evidence" value="ECO:0007669"/>
    <property type="project" value="TreeGrafter"/>
</dbReference>
<organism evidence="3 4">
    <name type="scientific">Cajanus cajan</name>
    <name type="common">Pigeon pea</name>
    <name type="synonym">Cajanus indicus</name>
    <dbReference type="NCBI Taxonomy" id="3821"/>
    <lineage>
        <taxon>Eukaryota</taxon>
        <taxon>Viridiplantae</taxon>
        <taxon>Streptophyta</taxon>
        <taxon>Embryophyta</taxon>
        <taxon>Tracheophyta</taxon>
        <taxon>Spermatophyta</taxon>
        <taxon>Magnoliopsida</taxon>
        <taxon>eudicotyledons</taxon>
        <taxon>Gunneridae</taxon>
        <taxon>Pentapetalae</taxon>
        <taxon>rosids</taxon>
        <taxon>fabids</taxon>
        <taxon>Fabales</taxon>
        <taxon>Fabaceae</taxon>
        <taxon>Papilionoideae</taxon>
        <taxon>50 kb inversion clade</taxon>
        <taxon>NPAAA clade</taxon>
        <taxon>indigoferoid/millettioid clade</taxon>
        <taxon>Phaseoleae</taxon>
        <taxon>Cajanus</taxon>
    </lineage>
</organism>
<dbReference type="AlphaFoldDB" id="A0A151TRN2"/>
<name>A0A151TRN2_CAJCA</name>
<dbReference type="PANTHER" id="PTHR33143:SF63">
    <property type="entry name" value="F16F4.1 PROTEIN"/>
    <property type="match status" value="1"/>
</dbReference>
<gene>
    <name evidence="3" type="ORF">KK1_008906</name>
</gene>
<evidence type="ECO:0000259" key="2">
    <source>
        <dbReference type="Pfam" id="PF05678"/>
    </source>
</evidence>
<dbReference type="Gramene" id="C.cajan_08653.t">
    <property type="protein sequence ID" value="C.cajan_08653.t.cds1"/>
    <property type="gene ID" value="C.cajan_08653"/>
</dbReference>
<reference evidence="3 4" key="1">
    <citation type="journal article" date="2012" name="Nat. Biotechnol.">
        <title>Draft genome sequence of pigeonpea (Cajanus cajan), an orphan legume crop of resource-poor farmers.</title>
        <authorList>
            <person name="Varshney R.K."/>
            <person name="Chen W."/>
            <person name="Li Y."/>
            <person name="Bharti A.K."/>
            <person name="Saxena R.K."/>
            <person name="Schlueter J.A."/>
            <person name="Donoghue M.T."/>
            <person name="Azam S."/>
            <person name="Fan G."/>
            <person name="Whaley A.M."/>
            <person name="Farmer A.D."/>
            <person name="Sheridan J."/>
            <person name="Iwata A."/>
            <person name="Tuteja R."/>
            <person name="Penmetsa R.V."/>
            <person name="Wu W."/>
            <person name="Upadhyaya H.D."/>
            <person name="Yang S.P."/>
            <person name="Shah T."/>
            <person name="Saxena K.B."/>
            <person name="Michael T."/>
            <person name="McCombie W.R."/>
            <person name="Yang B."/>
            <person name="Zhang G."/>
            <person name="Yang H."/>
            <person name="Wang J."/>
            <person name="Spillane C."/>
            <person name="Cook D.R."/>
            <person name="May G.D."/>
            <person name="Xu X."/>
            <person name="Jackson S.A."/>
        </authorList>
    </citation>
    <scope>NUCLEOTIDE SEQUENCE [LARGE SCALE GENOMIC DNA]</scope>
    <source>
        <strain evidence="4">cv. Asha</strain>
    </source>
</reference>
<dbReference type="InterPro" id="IPR008889">
    <property type="entry name" value="VQ"/>
</dbReference>
<dbReference type="Pfam" id="PF05678">
    <property type="entry name" value="VQ"/>
    <property type="match status" value="1"/>
</dbReference>
<dbReference type="Proteomes" id="UP000075243">
    <property type="component" value="Chromosome 3"/>
</dbReference>
<feature type="compositionally biased region" description="Low complexity" evidence="1">
    <location>
        <begin position="39"/>
        <end position="58"/>
    </location>
</feature>
<dbReference type="STRING" id="3821.A0A151TRN2"/>
<evidence type="ECO:0000313" key="4">
    <source>
        <dbReference type="Proteomes" id="UP000075243"/>
    </source>
</evidence>
<keyword evidence="4" id="KW-1185">Reference proteome</keyword>
<feature type="region of interest" description="Disordered" evidence="1">
    <location>
        <begin position="1"/>
        <end position="59"/>
    </location>
</feature>
<accession>A0A151TRN2</accession>